<dbReference type="Proteomes" id="UP000659654">
    <property type="component" value="Unassembled WGS sequence"/>
</dbReference>
<reference evidence="6" key="1">
    <citation type="submission" date="2016-11" db="UniProtKB">
        <authorList>
            <consortium name="WormBaseParasite"/>
        </authorList>
    </citation>
    <scope>IDENTIFICATION</scope>
</reference>
<gene>
    <name evidence="2" type="ORF">BXYJ_LOCUS10803</name>
</gene>
<dbReference type="EMBL" id="CAJFDI010000005">
    <property type="protein sequence ID" value="CAD5230070.1"/>
    <property type="molecule type" value="Genomic_DNA"/>
</dbReference>
<evidence type="ECO:0000313" key="4">
    <source>
        <dbReference type="Proteomes" id="UP000095284"/>
    </source>
</evidence>
<evidence type="ECO:0000313" key="6">
    <source>
        <dbReference type="WBParaSite" id="BXY_0926400.1"/>
    </source>
</evidence>
<dbReference type="OrthoDB" id="5796941at2759"/>
<feature type="transmembrane region" description="Helical" evidence="1">
    <location>
        <begin position="88"/>
        <end position="112"/>
    </location>
</feature>
<organism evidence="4 6">
    <name type="scientific">Bursaphelenchus xylophilus</name>
    <name type="common">Pinewood nematode worm</name>
    <name type="synonym">Aphelenchoides xylophilus</name>
    <dbReference type="NCBI Taxonomy" id="6326"/>
    <lineage>
        <taxon>Eukaryota</taxon>
        <taxon>Metazoa</taxon>
        <taxon>Ecdysozoa</taxon>
        <taxon>Nematoda</taxon>
        <taxon>Chromadorea</taxon>
        <taxon>Rhabditida</taxon>
        <taxon>Tylenchina</taxon>
        <taxon>Tylenchomorpha</taxon>
        <taxon>Aphelenchoidea</taxon>
        <taxon>Aphelenchoididae</taxon>
        <taxon>Bursaphelenchus</taxon>
    </lineage>
</organism>
<evidence type="ECO:0000313" key="2">
    <source>
        <dbReference type="EMBL" id="CAD5230070.1"/>
    </source>
</evidence>
<dbReference type="AlphaFoldDB" id="A0A1I7S8C1"/>
<dbReference type="WBParaSite" id="BXY_0926400.1">
    <property type="protein sequence ID" value="BXY_0926400.1"/>
    <property type="gene ID" value="BXY_0926400"/>
</dbReference>
<sequence>MSGANFARRVALRPLQQVRFVSRLEKRDDLKLFKDINRLARQGKWDSINNQPPPFKFFDSGRQEAYTIWYKLLGYRKNPFDYYAEGQVYQLIFTIVGFFVGVKLVITAYNTIVPEKYRERFPEYYAFIKHHLEEGEHHGHGEHH</sequence>
<dbReference type="Proteomes" id="UP000582659">
    <property type="component" value="Unassembled WGS sequence"/>
</dbReference>
<protein>
    <submittedName>
        <fullName evidence="2">(pine wood nematode) hypothetical protein</fullName>
    </submittedName>
</protein>
<dbReference type="Proteomes" id="UP000095284">
    <property type="component" value="Unplaced"/>
</dbReference>
<accession>A0A1I7S8C1</accession>
<reference evidence="3" key="2">
    <citation type="submission" date="2020-08" db="EMBL/GenBank/DDBJ databases">
        <authorList>
            <person name="Kikuchi T."/>
        </authorList>
    </citation>
    <scope>NUCLEOTIDE SEQUENCE</scope>
    <source>
        <strain evidence="2">Ka4C1</strain>
    </source>
</reference>
<proteinExistence type="predicted"/>
<dbReference type="SMR" id="A0A1I7S8C1"/>
<keyword evidence="5" id="KW-1185">Reference proteome</keyword>
<evidence type="ECO:0000313" key="5">
    <source>
        <dbReference type="Proteomes" id="UP000659654"/>
    </source>
</evidence>
<dbReference type="EMBL" id="CAJFCV020000005">
    <property type="protein sequence ID" value="CAG9120938.1"/>
    <property type="molecule type" value="Genomic_DNA"/>
</dbReference>
<keyword evidence="1" id="KW-0472">Membrane</keyword>
<keyword evidence="1" id="KW-0812">Transmembrane</keyword>
<evidence type="ECO:0000313" key="3">
    <source>
        <dbReference type="EMBL" id="CAG9120938.1"/>
    </source>
</evidence>
<keyword evidence="1" id="KW-1133">Transmembrane helix</keyword>
<evidence type="ECO:0000256" key="1">
    <source>
        <dbReference type="SAM" id="Phobius"/>
    </source>
</evidence>
<name>A0A1I7S8C1_BURXY</name>